<accession>V8G3P2</accession>
<keyword evidence="4" id="KW-1185">Reference proteome</keyword>
<dbReference type="RefSeq" id="WP_023951071.1">
    <property type="nucleotide sequence ID" value="NZ_AYSV01000085.1"/>
</dbReference>
<evidence type="ECO:0000313" key="3">
    <source>
        <dbReference type="EMBL" id="ETD71149.1"/>
    </source>
</evidence>
<dbReference type="InterPro" id="IPR002625">
    <property type="entry name" value="Smr_dom"/>
</dbReference>
<protein>
    <submittedName>
        <fullName evidence="3">DNA mismatch repair protein MutS</fullName>
    </submittedName>
</protein>
<dbReference type="Pfam" id="PF01713">
    <property type="entry name" value="Smr"/>
    <property type="match status" value="1"/>
</dbReference>
<dbReference type="SMART" id="SM00463">
    <property type="entry name" value="SMR"/>
    <property type="match status" value="1"/>
</dbReference>
<feature type="region of interest" description="Disordered" evidence="1">
    <location>
        <begin position="22"/>
        <end position="44"/>
    </location>
</feature>
<dbReference type="PROSITE" id="PS50828">
    <property type="entry name" value="SMR"/>
    <property type="match status" value="1"/>
</dbReference>
<dbReference type="EMBL" id="AYSV01000085">
    <property type="protein sequence ID" value="ETD71149.1"/>
    <property type="molecule type" value="Genomic_DNA"/>
</dbReference>
<dbReference type="Proteomes" id="UP000018766">
    <property type="component" value="Unassembled WGS sequence"/>
</dbReference>
<dbReference type="Gene3D" id="3.30.1370.110">
    <property type="match status" value="1"/>
</dbReference>
<proteinExistence type="predicted"/>
<dbReference type="OrthoDB" id="9808881at2"/>
<name>V8G3P2_9BURK</name>
<reference evidence="3 4" key="1">
    <citation type="submission" date="2013-11" db="EMBL/GenBank/DDBJ databases">
        <title>Genomic analysis of Pelistega sp. HM-7.</title>
        <authorList>
            <person name="Kumbhare S.V."/>
            <person name="Shetty S.A."/>
            <person name="Sharma O."/>
            <person name="Dhotre D.P."/>
        </authorList>
    </citation>
    <scope>NUCLEOTIDE SEQUENCE [LARGE SCALE GENOMIC DNA]</scope>
    <source>
        <strain evidence="3 4">HM-7</strain>
    </source>
</reference>
<dbReference type="PANTHER" id="PTHR35562">
    <property type="entry name" value="DNA ENDONUCLEASE SMRA-RELATED"/>
    <property type="match status" value="1"/>
</dbReference>
<sequence>MKAIKGDLQSLKKLQKQFTKEQVLHQKQQHEQQKQLALQEGKAPPLSPEDIKLFHQTVKGVTPLTNTNRVDRKAGVLKNTDYYRAKREQAEGNSTPILPKRTRTATTTPIPKQHAMLNDDSHYFLSTGMGKDVIKKLKQLVWPIEATLDLHGSNLEQATQRFDSFVHTCFEHNVKCFMIIHGKGYGSKEGETVLKPRVISWLKDLDKVAAFVTAPDNLGGDGALLILCKN</sequence>
<dbReference type="PANTHER" id="PTHR35562:SF2">
    <property type="entry name" value="DNA ENDONUCLEASE SMRA-RELATED"/>
    <property type="match status" value="1"/>
</dbReference>
<organism evidence="3 4">
    <name type="scientific">Pelistega indica</name>
    <dbReference type="NCBI Taxonomy" id="1414851"/>
    <lineage>
        <taxon>Bacteria</taxon>
        <taxon>Pseudomonadati</taxon>
        <taxon>Pseudomonadota</taxon>
        <taxon>Betaproteobacteria</taxon>
        <taxon>Burkholderiales</taxon>
        <taxon>Alcaligenaceae</taxon>
        <taxon>Pelistega</taxon>
    </lineage>
</organism>
<dbReference type="InterPro" id="IPR036063">
    <property type="entry name" value="Smr_dom_sf"/>
</dbReference>
<comment type="caution">
    <text evidence="3">The sequence shown here is derived from an EMBL/GenBank/DDBJ whole genome shotgun (WGS) entry which is preliminary data.</text>
</comment>
<evidence type="ECO:0000259" key="2">
    <source>
        <dbReference type="PROSITE" id="PS50828"/>
    </source>
</evidence>
<dbReference type="SUPFAM" id="SSF160443">
    <property type="entry name" value="SMR domain-like"/>
    <property type="match status" value="1"/>
</dbReference>
<dbReference type="AlphaFoldDB" id="V8G3P2"/>
<feature type="compositionally biased region" description="Basic and acidic residues" evidence="1">
    <location>
        <begin position="22"/>
        <end position="33"/>
    </location>
</feature>
<evidence type="ECO:0000256" key="1">
    <source>
        <dbReference type="SAM" id="MobiDB-lite"/>
    </source>
</evidence>
<evidence type="ECO:0000313" key="4">
    <source>
        <dbReference type="Proteomes" id="UP000018766"/>
    </source>
</evidence>
<feature type="domain" description="Smr" evidence="2">
    <location>
        <begin position="148"/>
        <end position="229"/>
    </location>
</feature>
<gene>
    <name evidence="3" type="ORF">V757_06825</name>
</gene>